<dbReference type="SUPFAM" id="SSF55418">
    <property type="entry name" value="eIF4e-like"/>
    <property type="match status" value="1"/>
</dbReference>
<dbReference type="PANTHER" id="PTHR11960">
    <property type="entry name" value="EUKARYOTIC TRANSLATION INITIATION FACTOR 4E RELATED"/>
    <property type="match status" value="1"/>
</dbReference>
<evidence type="ECO:0000256" key="7">
    <source>
        <dbReference type="SAM" id="Phobius"/>
    </source>
</evidence>
<evidence type="ECO:0000256" key="3">
    <source>
        <dbReference type="ARBA" id="ARBA00022845"/>
    </source>
</evidence>
<keyword evidence="7" id="KW-1133">Transmembrane helix</keyword>
<dbReference type="EMBL" id="EU652316">
    <property type="protein sequence ID" value="ACD37554.1"/>
    <property type="molecule type" value="Genomic_DNA"/>
</dbReference>
<keyword evidence="2 6" id="KW-0396">Initiation factor</keyword>
<protein>
    <submittedName>
        <fullName evidence="8">Translation initiation factor eIF-4E</fullName>
    </submittedName>
</protein>
<proteinExistence type="inferred from homology"/>
<keyword evidence="7" id="KW-0812">Transmembrane</keyword>
<keyword evidence="3" id="KW-0810">Translation regulation</keyword>
<dbReference type="PROSITE" id="PS00813">
    <property type="entry name" value="IF4E"/>
    <property type="match status" value="1"/>
</dbReference>
<dbReference type="Pfam" id="PF01652">
    <property type="entry name" value="IF4E"/>
    <property type="match status" value="1"/>
</dbReference>
<dbReference type="GO" id="GO:0000340">
    <property type="term" value="F:RNA 7-methylguanosine cap binding"/>
    <property type="evidence" value="ECO:0007669"/>
    <property type="project" value="TreeGrafter"/>
</dbReference>
<dbReference type="InterPro" id="IPR023398">
    <property type="entry name" value="TIF_eIF4e-like"/>
</dbReference>
<evidence type="ECO:0000256" key="1">
    <source>
        <dbReference type="ARBA" id="ARBA00009860"/>
    </source>
</evidence>
<feature type="transmembrane region" description="Helical" evidence="7">
    <location>
        <begin position="255"/>
        <end position="276"/>
    </location>
</feature>
<dbReference type="InterPro" id="IPR019770">
    <property type="entry name" value="TIF_eIF_4E_CS"/>
</dbReference>
<evidence type="ECO:0000313" key="8">
    <source>
        <dbReference type="EMBL" id="ACD37554.1"/>
    </source>
</evidence>
<reference evidence="8" key="1">
    <citation type="journal article" date="2009" name="Mol. Biol. Evol.">
        <title>Degenerate tetraploidy was established before bdelloid rotifer families diverged.</title>
        <authorList>
            <person name="Hur J.H."/>
            <person name="Van Doninck K."/>
            <person name="Mandigo M.L."/>
            <person name="Meselson M."/>
        </authorList>
    </citation>
    <scope>NUCLEOTIDE SEQUENCE</scope>
    <source>
        <strain evidence="8">Avhis-3</strain>
    </source>
</reference>
<evidence type="ECO:0000256" key="2">
    <source>
        <dbReference type="ARBA" id="ARBA00022540"/>
    </source>
</evidence>
<evidence type="ECO:0000256" key="4">
    <source>
        <dbReference type="ARBA" id="ARBA00022884"/>
    </source>
</evidence>
<dbReference type="InterPro" id="IPR001040">
    <property type="entry name" value="TIF_eIF_4E"/>
</dbReference>
<dbReference type="GO" id="GO:0003743">
    <property type="term" value="F:translation initiation factor activity"/>
    <property type="evidence" value="ECO:0007669"/>
    <property type="project" value="UniProtKB-KW"/>
</dbReference>
<reference evidence="8" key="2">
    <citation type="journal article" date="2009" name="PLoS Genet.">
        <title>Phylogenomics of unusual histone H2A Variants in Bdelloid rotifers.</title>
        <authorList>
            <person name="Van Doninck K."/>
            <person name="Mandigo M.L."/>
            <person name="Hur J.H."/>
            <person name="Wang P."/>
            <person name="Guglielmini J."/>
            <person name="Milinkovitch M.C."/>
            <person name="Lane W.S."/>
            <person name="Meselson M."/>
        </authorList>
    </citation>
    <scope>NUCLEOTIDE SEQUENCE</scope>
    <source>
        <strain evidence="8">Avhis-3</strain>
    </source>
</reference>
<evidence type="ECO:0000256" key="5">
    <source>
        <dbReference type="ARBA" id="ARBA00022917"/>
    </source>
</evidence>
<keyword evidence="5 6" id="KW-0648">Protein biosynthesis</keyword>
<dbReference type="GO" id="GO:0006417">
    <property type="term" value="P:regulation of translation"/>
    <property type="evidence" value="ECO:0007669"/>
    <property type="project" value="UniProtKB-KW"/>
</dbReference>
<sequence length="292" mass="33767">MSINGFQFDRNDSISDDLYTTPISPLSPLEKSPPPPPPSLPLSLLSPLLPSVIVSLPMNFNGDNKEINGVNEMQISNNLTYPLEDSWTFWFFKNDRNSDWKDNLIELATISTVESFWSVFDRLKPASGLNPGCDYLLFKKNIQPMWEDQHNRSGGRWCLNTHRNQRSADLDTYWLYTLLSIIGDQYGDDAYNVNGCVVSIRNKGDRICLWTRDWRNTEATRRIGSRFREVADIPRSLQLAFEVCIQNLVRFQIKLFAEIIIHILSLFLRIFMMILLHKKSSDFESKLSHLIT</sequence>
<dbReference type="Gene3D" id="3.30.760.10">
    <property type="entry name" value="RNA Cap, Translation Initiation Factor Eif4e"/>
    <property type="match status" value="1"/>
</dbReference>
<organism evidence="8">
    <name type="scientific">Adineta vaga</name>
    <name type="common">Rotifer</name>
    <name type="synonym">Callidina vaga</name>
    <dbReference type="NCBI Taxonomy" id="104782"/>
    <lineage>
        <taxon>Eukaryota</taxon>
        <taxon>Metazoa</taxon>
        <taxon>Spiralia</taxon>
        <taxon>Gnathifera</taxon>
        <taxon>Rotifera</taxon>
        <taxon>Eurotatoria</taxon>
        <taxon>Bdelloidea</taxon>
        <taxon>Adinetida</taxon>
        <taxon>Adinetidae</taxon>
        <taxon>Adineta</taxon>
    </lineage>
</organism>
<keyword evidence="7" id="KW-0472">Membrane</keyword>
<dbReference type="AlphaFoldDB" id="B2ZF84"/>
<accession>B2ZF84</accession>
<comment type="similarity">
    <text evidence="1 6">Belongs to the eukaryotic initiation factor 4E family.</text>
</comment>
<dbReference type="GO" id="GO:0016281">
    <property type="term" value="C:eukaryotic translation initiation factor 4F complex"/>
    <property type="evidence" value="ECO:0007669"/>
    <property type="project" value="TreeGrafter"/>
</dbReference>
<name>B2ZF84_ADIVA</name>
<dbReference type="PANTHER" id="PTHR11960:SF8">
    <property type="entry name" value="EUKARYOTIC TRANSLATION INITIATION FACTOR 4E1-RELATED"/>
    <property type="match status" value="1"/>
</dbReference>
<keyword evidence="4 6" id="KW-0694">RNA-binding</keyword>
<evidence type="ECO:0000256" key="6">
    <source>
        <dbReference type="RuleBase" id="RU004374"/>
    </source>
</evidence>